<dbReference type="EMBL" id="DRUY01000023">
    <property type="protein sequence ID" value="HHI65020.1"/>
    <property type="molecule type" value="Genomic_DNA"/>
</dbReference>
<protein>
    <submittedName>
        <fullName evidence="1">Uncharacterized protein</fullName>
    </submittedName>
</protein>
<name>A0A7C5KBZ0_9BACT</name>
<organism evidence="1">
    <name type="scientific">Thermodesulfobium narugense</name>
    <dbReference type="NCBI Taxonomy" id="184064"/>
    <lineage>
        <taxon>Bacteria</taxon>
        <taxon>Pseudomonadati</taxon>
        <taxon>Thermodesulfobiota</taxon>
        <taxon>Thermodesulfobiia</taxon>
        <taxon>Thermodesulfobiales</taxon>
        <taxon>Thermodesulfobiaceae</taxon>
        <taxon>Thermodesulfobium</taxon>
    </lineage>
</organism>
<gene>
    <name evidence="1" type="ORF">ENL70_00545</name>
</gene>
<reference evidence="1" key="1">
    <citation type="journal article" date="2020" name="mSystems">
        <title>Genome- and Community-Level Interaction Insights into Carbon Utilization and Element Cycling Functions of Hydrothermarchaeota in Hydrothermal Sediment.</title>
        <authorList>
            <person name="Zhou Z."/>
            <person name="Liu Y."/>
            <person name="Xu W."/>
            <person name="Pan J."/>
            <person name="Luo Z.H."/>
            <person name="Li M."/>
        </authorList>
    </citation>
    <scope>NUCLEOTIDE SEQUENCE [LARGE SCALE GENOMIC DNA]</scope>
    <source>
        <strain evidence="1">SpSt-1019</strain>
    </source>
</reference>
<proteinExistence type="predicted"/>
<comment type="caution">
    <text evidence="1">The sequence shown here is derived from an EMBL/GenBank/DDBJ whole genome shotgun (WGS) entry which is preliminary data.</text>
</comment>
<sequence length="63" mass="7018">MIKCDFLGKFILDRISHVALMVSQASCFAAFKKSQKAIHPEQDARGTIKNFSQAGCLHYCELA</sequence>
<dbReference type="AlphaFoldDB" id="A0A7C5KBZ0"/>
<accession>A0A7C5KBZ0</accession>
<evidence type="ECO:0000313" key="1">
    <source>
        <dbReference type="EMBL" id="HHI65020.1"/>
    </source>
</evidence>